<gene>
    <name evidence="1" type="ORF">K0M31_016744</name>
</gene>
<dbReference type="AlphaFoldDB" id="A0AA40FF28"/>
<protein>
    <submittedName>
        <fullName evidence="1">Uncharacterized protein</fullName>
    </submittedName>
</protein>
<comment type="caution">
    <text evidence="1">The sequence shown here is derived from an EMBL/GenBank/DDBJ whole genome shotgun (WGS) entry which is preliminary data.</text>
</comment>
<keyword evidence="2" id="KW-1185">Reference proteome</keyword>
<organism evidence="1 2">
    <name type="scientific">Melipona bicolor</name>
    <dbReference type="NCBI Taxonomy" id="60889"/>
    <lineage>
        <taxon>Eukaryota</taxon>
        <taxon>Metazoa</taxon>
        <taxon>Ecdysozoa</taxon>
        <taxon>Arthropoda</taxon>
        <taxon>Hexapoda</taxon>
        <taxon>Insecta</taxon>
        <taxon>Pterygota</taxon>
        <taxon>Neoptera</taxon>
        <taxon>Endopterygota</taxon>
        <taxon>Hymenoptera</taxon>
        <taxon>Apocrita</taxon>
        <taxon>Aculeata</taxon>
        <taxon>Apoidea</taxon>
        <taxon>Anthophila</taxon>
        <taxon>Apidae</taxon>
        <taxon>Melipona</taxon>
    </lineage>
</organism>
<accession>A0AA40FF28</accession>
<proteinExistence type="predicted"/>
<sequence>MNQKIITKTIKKELFTWVCKKYAMNSFMDRYLLRRKLLSNWQTCMAQTVFTPTDGFSTDLISQTGPMFANYPDWIDLMRSTIIKYRHKNLFHVDEMTMYSDIFSSEISLNGAEDSKAIRVTEEPDNDFNVL</sequence>
<evidence type="ECO:0000313" key="1">
    <source>
        <dbReference type="EMBL" id="KAK1117372.1"/>
    </source>
</evidence>
<dbReference type="EMBL" id="JAHYIQ010000052">
    <property type="protein sequence ID" value="KAK1117372.1"/>
    <property type="molecule type" value="Genomic_DNA"/>
</dbReference>
<name>A0AA40FF28_9HYME</name>
<reference evidence="1" key="1">
    <citation type="submission" date="2021-10" db="EMBL/GenBank/DDBJ databases">
        <title>Melipona bicolor Genome sequencing and assembly.</title>
        <authorList>
            <person name="Araujo N.S."/>
            <person name="Arias M.C."/>
        </authorList>
    </citation>
    <scope>NUCLEOTIDE SEQUENCE</scope>
    <source>
        <strain evidence="1">USP_2M_L1-L4_2017</strain>
        <tissue evidence="1">Whole body</tissue>
    </source>
</reference>
<dbReference type="Proteomes" id="UP001177670">
    <property type="component" value="Unassembled WGS sequence"/>
</dbReference>
<evidence type="ECO:0000313" key="2">
    <source>
        <dbReference type="Proteomes" id="UP001177670"/>
    </source>
</evidence>